<feature type="coiled-coil region" evidence="1">
    <location>
        <begin position="27"/>
        <end position="108"/>
    </location>
</feature>
<feature type="region of interest" description="Disordered" evidence="2">
    <location>
        <begin position="336"/>
        <end position="490"/>
    </location>
</feature>
<accession>A0ABR3DKQ9</accession>
<feature type="compositionally biased region" description="Basic and acidic residues" evidence="2">
    <location>
        <begin position="692"/>
        <end position="711"/>
    </location>
</feature>
<feature type="compositionally biased region" description="Basic and acidic residues" evidence="2">
    <location>
        <begin position="639"/>
        <end position="663"/>
    </location>
</feature>
<evidence type="ECO:0000256" key="2">
    <source>
        <dbReference type="SAM" id="MobiDB-lite"/>
    </source>
</evidence>
<protein>
    <submittedName>
        <fullName evidence="3">Uncharacterized protein</fullName>
    </submittedName>
</protein>
<feature type="compositionally biased region" description="Basic and acidic residues" evidence="2">
    <location>
        <begin position="221"/>
        <end position="253"/>
    </location>
</feature>
<feature type="region of interest" description="Disordered" evidence="2">
    <location>
        <begin position="161"/>
        <end position="253"/>
    </location>
</feature>
<feature type="compositionally biased region" description="Basic and acidic residues" evidence="2">
    <location>
        <begin position="584"/>
        <end position="600"/>
    </location>
</feature>
<feature type="compositionally biased region" description="Pro residues" evidence="2">
    <location>
        <begin position="759"/>
        <end position="779"/>
    </location>
</feature>
<feature type="compositionally biased region" description="Polar residues" evidence="2">
    <location>
        <begin position="796"/>
        <end position="808"/>
    </location>
</feature>
<reference evidence="3 4" key="1">
    <citation type="submission" date="2023-09" db="EMBL/GenBank/DDBJ databases">
        <title>Multi-omics analysis of a traditional fermented food reveals byproduct-associated fungal strains for waste-to-food upcycling.</title>
        <authorList>
            <consortium name="Lawrence Berkeley National Laboratory"/>
            <person name="Rekdal V.M."/>
            <person name="Villalobos-Escobedo J.M."/>
            <person name="Rodriguez-Valeron N."/>
            <person name="Garcia M.O."/>
            <person name="Vasquez D.P."/>
            <person name="Damayanti I."/>
            <person name="Sorensen P.M."/>
            <person name="Baidoo E.E."/>
            <person name="De Carvalho A.C."/>
            <person name="Riley R."/>
            <person name="Lipzen A."/>
            <person name="He G."/>
            <person name="Yan M."/>
            <person name="Haridas S."/>
            <person name="Daum C."/>
            <person name="Yoshinaga Y."/>
            <person name="Ng V."/>
            <person name="Grigoriev I.V."/>
            <person name="Munk R."/>
            <person name="Nuraida L."/>
            <person name="Wijaya C.H."/>
            <person name="Morales P.-C."/>
            <person name="Keasling J.D."/>
        </authorList>
    </citation>
    <scope>NUCLEOTIDE SEQUENCE [LARGE SCALE GENOMIC DNA]</scope>
    <source>
        <strain evidence="3 4">FGSC 2613</strain>
    </source>
</reference>
<dbReference type="Proteomes" id="UP001451303">
    <property type="component" value="Unassembled WGS sequence"/>
</dbReference>
<name>A0ABR3DKQ9_NEUIN</name>
<feature type="compositionally biased region" description="Polar residues" evidence="2">
    <location>
        <begin position="664"/>
        <end position="675"/>
    </location>
</feature>
<feature type="region of interest" description="Disordered" evidence="2">
    <location>
        <begin position="567"/>
        <end position="600"/>
    </location>
</feature>
<gene>
    <name evidence="3" type="ORF">QR685DRAFT_491458</name>
</gene>
<feature type="compositionally biased region" description="Polar residues" evidence="2">
    <location>
        <begin position="827"/>
        <end position="836"/>
    </location>
</feature>
<dbReference type="EMBL" id="JAVLET010000002">
    <property type="protein sequence ID" value="KAL0473194.1"/>
    <property type="molecule type" value="Genomic_DNA"/>
</dbReference>
<comment type="caution">
    <text evidence="3">The sequence shown here is derived from an EMBL/GenBank/DDBJ whole genome shotgun (WGS) entry which is preliminary data.</text>
</comment>
<sequence length="970" mass="110240">MSPTNEQVVGPFAPAVTTISSHVFDKLEHLQKAIYRLEEEVWRQQNTLDRYEYNKDRHHWQELRPRLIENKKELEQLRAMAASEQEKRDNYKKAIFKLEDEAERLEFALNCDRWHLECKEQWERAWSRFRKIEKDVKCLRALAAPEASKLEEERAAAEKKRAAAEKAAEEERKRAAENAATEQKRRQELLKQKEEERKALEAQLSAEKKRKADAEAAAQKYKAELAAAEKKRSAEKAAEEKKRKAELAAAEEKGKLERMQKIEQDVQFLKAHLAEKKKHADLLASQKLKDETSRNLMEAYMAEKRKREEAVEEARQKLADAERLLRLEDEERRIKSYEVWKAQERERQRAVEEASRSAAQKEKEASDARKEAERRASSAHKPKEVSFDPSRDKTYDHRPASRDYHRPEEHNVPRTDKNSREKYHQMSHNHSRPQNPQHSSHPQKDPHRQDYQSRHQHPARPGSQYHPDIAHPTAFSAPPHVHQAPVGLSGLPARSSITSYSPAVAPWEEKDRGLNGYAAIHEPSQKPSITENKWSTPVIPTWVAPVLESKAMDEKHFLLPGPIAQAESPKERWPLPPLPTPSPRKIDVCAPRETEEEKLRRELNEYKAKCAKLAADLERKKRVSGADSVATWQTGTRSIWEDPTKDTPKTDSKDAPESCEDTRNNSSKPAVSVQNLRRRQPSVSYPHHLSKSHTEAPRHESTVNRNGDRPSSRTSTHTRYFEAEEYVSADEEHTPRGKSSKFATQHNWQKASRESTPRYVPPTPHRHPSPPPNLPPTPPRGSKVSTPATLRPAPKENTSSSKDIQTPKLTGIPGSWREEPLPVNPSWPANVSTPSIQSPVIIPAGKAKETYKPDRYIPPYSAPKDVAPPGSYLFADARPKRPGYNYPVPPYYPSHAAIAPQPGPAFYAPVASYGHLYASDAHKFPSEVDVEAGPSGHGGQYSPWADQTAAQSFGGTLAPSRKDKGKGKAW</sequence>
<organism evidence="3 4">
    <name type="scientific">Neurospora intermedia</name>
    <dbReference type="NCBI Taxonomy" id="5142"/>
    <lineage>
        <taxon>Eukaryota</taxon>
        <taxon>Fungi</taxon>
        <taxon>Dikarya</taxon>
        <taxon>Ascomycota</taxon>
        <taxon>Pezizomycotina</taxon>
        <taxon>Sordariomycetes</taxon>
        <taxon>Sordariomycetidae</taxon>
        <taxon>Sordariales</taxon>
        <taxon>Sordariaceae</taxon>
        <taxon>Neurospora</taxon>
    </lineage>
</organism>
<feature type="region of interest" description="Disordered" evidence="2">
    <location>
        <begin position="927"/>
        <end position="970"/>
    </location>
</feature>
<feature type="compositionally biased region" description="Basic and acidic residues" evidence="2">
    <location>
        <begin position="161"/>
        <end position="214"/>
    </location>
</feature>
<evidence type="ECO:0000256" key="1">
    <source>
        <dbReference type="SAM" id="Coils"/>
    </source>
</evidence>
<feature type="compositionally biased region" description="Basic and acidic residues" evidence="2">
    <location>
        <begin position="442"/>
        <end position="453"/>
    </location>
</feature>
<evidence type="ECO:0000313" key="4">
    <source>
        <dbReference type="Proteomes" id="UP001451303"/>
    </source>
</evidence>
<feature type="compositionally biased region" description="Polar residues" evidence="2">
    <location>
        <begin position="741"/>
        <end position="750"/>
    </location>
</feature>
<keyword evidence="4" id="KW-1185">Reference proteome</keyword>
<evidence type="ECO:0000313" key="3">
    <source>
        <dbReference type="EMBL" id="KAL0473194.1"/>
    </source>
</evidence>
<keyword evidence="1" id="KW-0175">Coiled coil</keyword>
<feature type="compositionally biased region" description="Basic and acidic residues" evidence="2">
    <location>
        <begin position="336"/>
        <end position="424"/>
    </location>
</feature>
<proteinExistence type="predicted"/>
<feature type="region of interest" description="Disordered" evidence="2">
    <location>
        <begin position="617"/>
        <end position="836"/>
    </location>
</feature>